<evidence type="ECO:0000256" key="2">
    <source>
        <dbReference type="ARBA" id="ARBA00023157"/>
    </source>
</evidence>
<keyword evidence="6" id="KW-1185">Reference proteome</keyword>
<proteinExistence type="predicted"/>
<dbReference type="SUPFAM" id="SSF57414">
    <property type="entry name" value="Hairpin loop containing domain-like"/>
    <property type="match status" value="1"/>
</dbReference>
<evidence type="ECO:0000313" key="5">
    <source>
        <dbReference type="EMBL" id="KAG6476051.1"/>
    </source>
</evidence>
<dbReference type="GO" id="GO:0048544">
    <property type="term" value="P:recognition of pollen"/>
    <property type="evidence" value="ECO:0007669"/>
    <property type="project" value="InterPro"/>
</dbReference>
<dbReference type="CDD" id="cd01098">
    <property type="entry name" value="PAN_AP_plant"/>
    <property type="match status" value="1"/>
</dbReference>
<evidence type="ECO:0000259" key="4">
    <source>
        <dbReference type="PROSITE" id="PS50948"/>
    </source>
</evidence>
<feature type="transmembrane region" description="Helical" evidence="3">
    <location>
        <begin position="220"/>
        <end position="242"/>
    </location>
</feature>
<keyword evidence="3" id="KW-0472">Membrane</keyword>
<dbReference type="PANTHER" id="PTHR32444:SF183">
    <property type="entry name" value="APPLE DOMAIN-CONTAINING PROTEIN"/>
    <property type="match status" value="1"/>
</dbReference>
<comment type="caution">
    <text evidence="5">The sequence shown here is derived from an EMBL/GenBank/DDBJ whole genome shotgun (WGS) entry which is preliminary data.</text>
</comment>
<dbReference type="PROSITE" id="PS50948">
    <property type="entry name" value="PAN"/>
    <property type="match status" value="1"/>
</dbReference>
<evidence type="ECO:0000313" key="6">
    <source>
        <dbReference type="Proteomes" id="UP000734854"/>
    </source>
</evidence>
<dbReference type="Pfam" id="PF00954">
    <property type="entry name" value="S_locus_glycop"/>
    <property type="match status" value="1"/>
</dbReference>
<organism evidence="5 6">
    <name type="scientific">Zingiber officinale</name>
    <name type="common">Ginger</name>
    <name type="synonym">Amomum zingiber</name>
    <dbReference type="NCBI Taxonomy" id="94328"/>
    <lineage>
        <taxon>Eukaryota</taxon>
        <taxon>Viridiplantae</taxon>
        <taxon>Streptophyta</taxon>
        <taxon>Embryophyta</taxon>
        <taxon>Tracheophyta</taxon>
        <taxon>Spermatophyta</taxon>
        <taxon>Magnoliopsida</taxon>
        <taxon>Liliopsida</taxon>
        <taxon>Zingiberales</taxon>
        <taxon>Zingiberaceae</taxon>
        <taxon>Zingiber</taxon>
    </lineage>
</organism>
<keyword evidence="2" id="KW-1015">Disulfide bond</keyword>
<reference evidence="5 6" key="1">
    <citation type="submission" date="2020-08" db="EMBL/GenBank/DDBJ databases">
        <title>Plant Genome Project.</title>
        <authorList>
            <person name="Zhang R.-G."/>
        </authorList>
    </citation>
    <scope>NUCLEOTIDE SEQUENCE [LARGE SCALE GENOMIC DNA]</scope>
    <source>
        <tissue evidence="5">Rhizome</tissue>
    </source>
</reference>
<keyword evidence="3" id="KW-1133">Transmembrane helix</keyword>
<dbReference type="InterPro" id="IPR000858">
    <property type="entry name" value="S_locus_glycoprot_dom"/>
</dbReference>
<keyword evidence="3" id="KW-0812">Transmembrane</keyword>
<gene>
    <name evidence="5" type="ORF">ZIOFF_065286</name>
</gene>
<protein>
    <recommendedName>
        <fullName evidence="4">Apple domain-containing protein</fullName>
    </recommendedName>
</protein>
<dbReference type="InterPro" id="IPR003609">
    <property type="entry name" value="Pan_app"/>
</dbReference>
<dbReference type="Proteomes" id="UP000734854">
    <property type="component" value="Unassembled WGS sequence"/>
</dbReference>
<name>A0A8J5EWY6_ZINOF</name>
<evidence type="ECO:0000256" key="3">
    <source>
        <dbReference type="SAM" id="Phobius"/>
    </source>
</evidence>
<feature type="domain" description="Apple" evidence="4">
    <location>
        <begin position="119"/>
        <end position="201"/>
    </location>
</feature>
<dbReference type="SMART" id="SM00473">
    <property type="entry name" value="PAN_AP"/>
    <property type="match status" value="1"/>
</dbReference>
<dbReference type="EMBL" id="JACMSC010000018">
    <property type="protein sequence ID" value="KAG6476051.1"/>
    <property type="molecule type" value="Genomic_DNA"/>
</dbReference>
<dbReference type="PANTHER" id="PTHR32444">
    <property type="entry name" value="BULB-TYPE LECTIN DOMAIN-CONTAINING PROTEIN"/>
    <property type="match status" value="1"/>
</dbReference>
<evidence type="ECO:0000256" key="1">
    <source>
        <dbReference type="ARBA" id="ARBA00022729"/>
    </source>
</evidence>
<keyword evidence="1" id="KW-0732">Signal</keyword>
<sequence length="275" mass="31013">MDGVPEEFLWRGMQPLWRSGPWTGLYLSGVPQMGQENLVEYHYEPATPQQFVYSYTVRDSSFLSRITLNSSGQVQLLVWAEDNHQWSVRAYGFQPKNLTNWDLIKSWSDGCLRKTDLDCRNTTDGFFTQSSVKPPDMSTAVMNTSLTLEECGSLCLNDCNCTAYTSANVTGSGCIRWNTQLTDIKFFFGRDAGQDLFVRLAAADLIEAYSESSTPRRRRVGLIVAVTLVASFLLSIAAFCIWKWKSKSISLIPRNSQATPSAETVFFSARREVRD</sequence>
<dbReference type="Pfam" id="PF08276">
    <property type="entry name" value="PAN_2"/>
    <property type="match status" value="1"/>
</dbReference>
<accession>A0A8J5EWY6</accession>
<dbReference type="AlphaFoldDB" id="A0A8J5EWY6"/>